<evidence type="ECO:0000256" key="1">
    <source>
        <dbReference type="SAM" id="MobiDB-lite"/>
    </source>
</evidence>
<name>A0AAV8XGM5_9CUCU</name>
<gene>
    <name evidence="2" type="ORF">NQ318_018413</name>
</gene>
<feature type="region of interest" description="Disordered" evidence="1">
    <location>
        <begin position="187"/>
        <end position="229"/>
    </location>
</feature>
<feature type="compositionally biased region" description="Polar residues" evidence="1">
    <location>
        <begin position="1"/>
        <end position="18"/>
    </location>
</feature>
<protein>
    <submittedName>
        <fullName evidence="2">Uncharacterized protein</fullName>
    </submittedName>
</protein>
<proteinExistence type="predicted"/>
<keyword evidence="3" id="KW-1185">Reference proteome</keyword>
<dbReference type="AlphaFoldDB" id="A0AAV8XGM5"/>
<evidence type="ECO:0000313" key="2">
    <source>
        <dbReference type="EMBL" id="KAJ8937600.1"/>
    </source>
</evidence>
<dbReference type="Proteomes" id="UP001162162">
    <property type="component" value="Unassembled WGS sequence"/>
</dbReference>
<dbReference type="EMBL" id="JAPWTK010000637">
    <property type="protein sequence ID" value="KAJ8937600.1"/>
    <property type="molecule type" value="Genomic_DNA"/>
</dbReference>
<organism evidence="2 3">
    <name type="scientific">Aromia moschata</name>
    <dbReference type="NCBI Taxonomy" id="1265417"/>
    <lineage>
        <taxon>Eukaryota</taxon>
        <taxon>Metazoa</taxon>
        <taxon>Ecdysozoa</taxon>
        <taxon>Arthropoda</taxon>
        <taxon>Hexapoda</taxon>
        <taxon>Insecta</taxon>
        <taxon>Pterygota</taxon>
        <taxon>Neoptera</taxon>
        <taxon>Endopterygota</taxon>
        <taxon>Coleoptera</taxon>
        <taxon>Polyphaga</taxon>
        <taxon>Cucujiformia</taxon>
        <taxon>Chrysomeloidea</taxon>
        <taxon>Cerambycidae</taxon>
        <taxon>Cerambycinae</taxon>
        <taxon>Callichromatini</taxon>
        <taxon>Aromia</taxon>
    </lineage>
</organism>
<feature type="compositionally biased region" description="Basic residues" evidence="1">
    <location>
        <begin position="201"/>
        <end position="216"/>
    </location>
</feature>
<reference evidence="2" key="1">
    <citation type="journal article" date="2023" name="Insect Mol. Biol.">
        <title>Genome sequencing provides insights into the evolution of gene families encoding plant cell wall-degrading enzymes in longhorned beetles.</title>
        <authorList>
            <person name="Shin N.R."/>
            <person name="Okamura Y."/>
            <person name="Kirsch R."/>
            <person name="Pauchet Y."/>
        </authorList>
    </citation>
    <scope>NUCLEOTIDE SEQUENCE</scope>
    <source>
        <strain evidence="2">AMC_N1</strain>
    </source>
</reference>
<feature type="region of interest" description="Disordered" evidence="1">
    <location>
        <begin position="28"/>
        <end position="61"/>
    </location>
</feature>
<feature type="compositionally biased region" description="Polar residues" evidence="1">
    <location>
        <begin position="28"/>
        <end position="60"/>
    </location>
</feature>
<accession>A0AAV8XGM5</accession>
<feature type="region of interest" description="Disordered" evidence="1">
    <location>
        <begin position="1"/>
        <end position="20"/>
    </location>
</feature>
<evidence type="ECO:0000313" key="3">
    <source>
        <dbReference type="Proteomes" id="UP001162162"/>
    </source>
</evidence>
<comment type="caution">
    <text evidence="2">The sequence shown here is derived from an EMBL/GenBank/DDBJ whole genome shotgun (WGS) entry which is preliminary data.</text>
</comment>
<sequence>MQPASNQNSSGHTPSMNQHAPMALGQMSSVQNPNIPQHSTISNMPASNQPSMFDQNTQIIGPNGIPINTARGMAPALPSHAMHPMGLPGLPMGMGGHPGLITNMNSGHGMIPGQDMQSYQPPISHHQERAALQQQLQELYCMPPASEHQEKIAHLQERLNILSQHEANEQCNGGPQCVLQSPLFTSPMIDSPQVTSTTGRGRGKGTPKPRKPRTKKEKGASPIQMSPSINPIMPMAMTVPQQLPVSEDFVTPWSRTKHSIW</sequence>